<evidence type="ECO:0000256" key="1">
    <source>
        <dbReference type="SAM" id="MobiDB-lite"/>
    </source>
</evidence>
<organism evidence="2 3">
    <name type="scientific">Penicillium cosmopolitanum</name>
    <dbReference type="NCBI Taxonomy" id="1131564"/>
    <lineage>
        <taxon>Eukaryota</taxon>
        <taxon>Fungi</taxon>
        <taxon>Dikarya</taxon>
        <taxon>Ascomycota</taxon>
        <taxon>Pezizomycotina</taxon>
        <taxon>Eurotiomycetes</taxon>
        <taxon>Eurotiomycetidae</taxon>
        <taxon>Eurotiales</taxon>
        <taxon>Aspergillaceae</taxon>
        <taxon>Penicillium</taxon>
    </lineage>
</organism>
<reference evidence="2" key="1">
    <citation type="submission" date="2022-12" db="EMBL/GenBank/DDBJ databases">
        <authorList>
            <person name="Petersen C."/>
        </authorList>
    </citation>
    <scope>NUCLEOTIDE SEQUENCE</scope>
    <source>
        <strain evidence="2">IBT 29677</strain>
    </source>
</reference>
<sequence length="351" mass="40562">MPFTRTRARRASVEDEVDSSHARSVSAQSDAPVEPVIAVAPPPKRITKRDLDKQRADLANWDRYVKAQEKIRERQQKVLDMREEQQRQEARLAAMGPPLVPAPHGSSSWDPSWSQEGSTTLVPPARAPSPQPTEFSIAPSTMTGRRTPRSAASSTTTNDKVPPLPSISPFTAKDLADWMRFKNQMMVHFLRHETFYQLDRRRVDAAAGLLDEERTSQWLNYRENLARGNLTWRTFEDWATSLVADPDMVAKDSVDEWYRTKQYKNQSVTEYSTKLVQLERLMRPERTREQKIERLRSGLVEEISVEARKYVNKPAESDAYNAWLRFYEKIEKQLPERQTAIKKKEHTSHAE</sequence>
<reference evidence="2" key="2">
    <citation type="journal article" date="2023" name="IMA Fungus">
        <title>Comparative genomic study of the Penicillium genus elucidates a diverse pangenome and 15 lateral gene transfer events.</title>
        <authorList>
            <person name="Petersen C."/>
            <person name="Sorensen T."/>
            <person name="Nielsen M.R."/>
            <person name="Sondergaard T.E."/>
            <person name="Sorensen J.L."/>
            <person name="Fitzpatrick D.A."/>
            <person name="Frisvad J.C."/>
            <person name="Nielsen K.L."/>
        </authorList>
    </citation>
    <scope>NUCLEOTIDE SEQUENCE</scope>
    <source>
        <strain evidence="2">IBT 29677</strain>
    </source>
</reference>
<accession>A0A9X0B2H7</accession>
<gene>
    <name evidence="2" type="ORF">N7509_008273</name>
</gene>
<comment type="caution">
    <text evidence="2">The sequence shown here is derived from an EMBL/GenBank/DDBJ whole genome shotgun (WGS) entry which is preliminary data.</text>
</comment>
<dbReference type="Proteomes" id="UP001147747">
    <property type="component" value="Unassembled WGS sequence"/>
</dbReference>
<evidence type="ECO:0000313" key="3">
    <source>
        <dbReference type="Proteomes" id="UP001147747"/>
    </source>
</evidence>
<evidence type="ECO:0000313" key="2">
    <source>
        <dbReference type="EMBL" id="KAJ5385732.1"/>
    </source>
</evidence>
<feature type="compositionally biased region" description="Basic residues" evidence="1">
    <location>
        <begin position="1"/>
        <end position="10"/>
    </location>
</feature>
<keyword evidence="3" id="KW-1185">Reference proteome</keyword>
<dbReference type="OrthoDB" id="4487196at2759"/>
<proteinExistence type="predicted"/>
<feature type="compositionally biased region" description="Polar residues" evidence="1">
    <location>
        <begin position="132"/>
        <end position="142"/>
    </location>
</feature>
<dbReference type="RefSeq" id="XP_056483530.1">
    <property type="nucleotide sequence ID" value="XM_056632910.1"/>
</dbReference>
<name>A0A9X0B2H7_9EURO</name>
<protein>
    <recommendedName>
        <fullName evidence="4">Retrotransposon gag domain-containing protein</fullName>
    </recommendedName>
</protein>
<feature type="compositionally biased region" description="Low complexity" evidence="1">
    <location>
        <begin position="143"/>
        <end position="157"/>
    </location>
</feature>
<feature type="compositionally biased region" description="Polar residues" evidence="1">
    <location>
        <begin position="105"/>
        <end position="121"/>
    </location>
</feature>
<dbReference type="AlphaFoldDB" id="A0A9X0B2H7"/>
<evidence type="ECO:0008006" key="4">
    <source>
        <dbReference type="Google" id="ProtNLM"/>
    </source>
</evidence>
<dbReference type="EMBL" id="JAPZBU010000009">
    <property type="protein sequence ID" value="KAJ5385732.1"/>
    <property type="molecule type" value="Genomic_DNA"/>
</dbReference>
<feature type="region of interest" description="Disordered" evidence="1">
    <location>
        <begin position="1"/>
        <end position="51"/>
    </location>
</feature>
<feature type="region of interest" description="Disordered" evidence="1">
    <location>
        <begin position="96"/>
        <end position="167"/>
    </location>
</feature>
<dbReference type="GeneID" id="81371890"/>